<dbReference type="SFLD" id="SFLDS00005">
    <property type="entry name" value="Isoprenoid_Synthase_Type_I"/>
    <property type="match status" value="1"/>
</dbReference>
<dbReference type="GO" id="GO:0016765">
    <property type="term" value="F:transferase activity, transferring alkyl or aryl (other than methyl) groups"/>
    <property type="evidence" value="ECO:0007669"/>
    <property type="project" value="UniProtKB-ARBA"/>
</dbReference>
<sequence length="327" mass="36422">MQGSFHLPKHRRTPICIARTLRPAFLRMELNRDAPSSPRKNVRERAIHMSQSENFPVGSLLIRRDLRPMVHVFYRFARDSDDVADDPGLAAEAKLQRLAWFEAGLDGDSDGAPQGLALASLDRPEPSHHARQLLAAFRWDARGGSCATWGELLAYCEDSANPVGRFLLNLHDEGRAARVFSDQLCTALQVLNHLQDLRADHLRLGRHYLPADWIVGEGARLDDLGADRLSPQLRRAVDRALDQCDALLTGAENLPGVLRSRRLAAEATTILWLARRLSRHLREQDPLAGRVALSRLDFARAGVLGALVVLRGQTSAQAQRSAWEEEA</sequence>
<dbReference type="Gene3D" id="1.10.600.10">
    <property type="entry name" value="Farnesyl Diphosphate Synthase"/>
    <property type="match status" value="1"/>
</dbReference>
<dbReference type="SUPFAM" id="SSF48576">
    <property type="entry name" value="Terpenoid synthases"/>
    <property type="match status" value="1"/>
</dbReference>
<evidence type="ECO:0000313" key="2">
    <source>
        <dbReference type="Proteomes" id="UP000305709"/>
    </source>
</evidence>
<protein>
    <submittedName>
        <fullName evidence="1">Squalene synthase HpnC</fullName>
    </submittedName>
</protein>
<dbReference type="Proteomes" id="UP000305709">
    <property type="component" value="Unassembled WGS sequence"/>
</dbReference>
<dbReference type="PANTHER" id="PTHR31480">
    <property type="entry name" value="BIFUNCTIONAL LYCOPENE CYCLASE/PHYTOENE SYNTHASE"/>
    <property type="match status" value="1"/>
</dbReference>
<keyword evidence="2" id="KW-1185">Reference proteome</keyword>
<evidence type="ECO:0000313" key="1">
    <source>
        <dbReference type="EMBL" id="TNC74763.1"/>
    </source>
</evidence>
<dbReference type="OrthoDB" id="9807580at2"/>
<dbReference type="AlphaFoldDB" id="A0A5C4NJK7"/>
<dbReference type="Pfam" id="PF00494">
    <property type="entry name" value="SQS_PSY"/>
    <property type="match status" value="1"/>
</dbReference>
<reference evidence="1 2" key="1">
    <citation type="submission" date="2019-06" db="EMBL/GenBank/DDBJ databases">
        <authorList>
            <person name="Jiang L."/>
        </authorList>
    </citation>
    <scope>NUCLEOTIDE SEQUENCE [LARGE SCALE GENOMIC DNA]</scope>
    <source>
        <strain evidence="1 2">YIM 48858</strain>
    </source>
</reference>
<accession>A0A5C4NJK7</accession>
<organism evidence="1 2">
    <name type="scientific">Rubellimicrobium roseum</name>
    <dbReference type="NCBI Taxonomy" id="687525"/>
    <lineage>
        <taxon>Bacteria</taxon>
        <taxon>Pseudomonadati</taxon>
        <taxon>Pseudomonadota</taxon>
        <taxon>Alphaproteobacteria</taxon>
        <taxon>Rhodobacterales</taxon>
        <taxon>Roseobacteraceae</taxon>
        <taxon>Rubellimicrobium</taxon>
    </lineage>
</organism>
<dbReference type="InterPro" id="IPR008949">
    <property type="entry name" value="Isoprenoid_synthase_dom_sf"/>
</dbReference>
<dbReference type="SFLD" id="SFLDG01018">
    <property type="entry name" value="Squalene/Phytoene_Synthase_Lik"/>
    <property type="match status" value="1"/>
</dbReference>
<dbReference type="EMBL" id="VDFV01000001">
    <property type="protein sequence ID" value="TNC74763.1"/>
    <property type="molecule type" value="Genomic_DNA"/>
</dbReference>
<proteinExistence type="predicted"/>
<gene>
    <name evidence="1" type="ORF">FHG71_01115</name>
</gene>
<dbReference type="InterPro" id="IPR002060">
    <property type="entry name" value="Squ/phyt_synthse"/>
</dbReference>
<name>A0A5C4NJK7_9RHOB</name>
<comment type="caution">
    <text evidence="1">The sequence shown here is derived from an EMBL/GenBank/DDBJ whole genome shotgun (WGS) entry which is preliminary data.</text>
</comment>